<proteinExistence type="predicted"/>
<dbReference type="InterPro" id="IPR050330">
    <property type="entry name" value="Bact_OuterMem_StrucFunc"/>
</dbReference>
<evidence type="ECO:0000313" key="14">
    <source>
        <dbReference type="EMBL" id="CAI8868756.1"/>
    </source>
</evidence>
<dbReference type="Pfam" id="PF13505">
    <property type="entry name" value="OMP_b-brl"/>
    <property type="match status" value="1"/>
</dbReference>
<comment type="subcellular location">
    <subcellularLocation>
        <location evidence="1">Cell outer membrane</location>
        <topology evidence="1">Multi-pass membrane protein</topology>
    </subcellularLocation>
</comment>
<accession>A0ABM9I3N1</accession>
<dbReference type="PANTHER" id="PTHR30329">
    <property type="entry name" value="STATOR ELEMENT OF FLAGELLAR MOTOR COMPLEX"/>
    <property type="match status" value="1"/>
</dbReference>
<dbReference type="SUPFAM" id="SSF56925">
    <property type="entry name" value="OMPA-like"/>
    <property type="match status" value="1"/>
</dbReference>
<evidence type="ECO:0000313" key="15">
    <source>
        <dbReference type="Proteomes" id="UP001162030"/>
    </source>
</evidence>
<evidence type="ECO:0000256" key="10">
    <source>
        <dbReference type="PROSITE-ProRule" id="PRU00473"/>
    </source>
</evidence>
<dbReference type="SUPFAM" id="SSF103088">
    <property type="entry name" value="OmpA-like"/>
    <property type="match status" value="1"/>
</dbReference>
<feature type="region of interest" description="Disordered" evidence="11">
    <location>
        <begin position="185"/>
        <end position="212"/>
    </location>
</feature>
<dbReference type="Proteomes" id="UP001162030">
    <property type="component" value="Chromosome"/>
</dbReference>
<keyword evidence="2" id="KW-0813">Transport</keyword>
<keyword evidence="4" id="KW-0812">Transmembrane</keyword>
<dbReference type="RefSeq" id="WP_317963255.1">
    <property type="nucleotide sequence ID" value="NZ_OX458333.1"/>
</dbReference>
<gene>
    <name evidence="14" type="ORF">MSZNOR_2839</name>
</gene>
<dbReference type="SUPFAM" id="SSF103647">
    <property type="entry name" value="TSP type-3 repeat"/>
    <property type="match status" value="1"/>
</dbReference>
<evidence type="ECO:0000256" key="1">
    <source>
        <dbReference type="ARBA" id="ARBA00004571"/>
    </source>
</evidence>
<dbReference type="InterPro" id="IPR006664">
    <property type="entry name" value="OMP_bac"/>
</dbReference>
<evidence type="ECO:0000256" key="8">
    <source>
        <dbReference type="ARBA" id="ARBA00023136"/>
    </source>
</evidence>
<dbReference type="PROSITE" id="PS51123">
    <property type="entry name" value="OMPA_2"/>
    <property type="match status" value="1"/>
</dbReference>
<dbReference type="Gene3D" id="2.40.160.20">
    <property type="match status" value="1"/>
</dbReference>
<dbReference type="PRINTS" id="PR01021">
    <property type="entry name" value="OMPADOMAIN"/>
</dbReference>
<evidence type="ECO:0000256" key="3">
    <source>
        <dbReference type="ARBA" id="ARBA00022452"/>
    </source>
</evidence>
<dbReference type="Pfam" id="PF00691">
    <property type="entry name" value="OmpA"/>
    <property type="match status" value="1"/>
</dbReference>
<keyword evidence="15" id="KW-1185">Reference proteome</keyword>
<keyword evidence="9" id="KW-0998">Cell outer membrane</keyword>
<evidence type="ECO:0000256" key="11">
    <source>
        <dbReference type="SAM" id="MobiDB-lite"/>
    </source>
</evidence>
<feature type="signal peptide" evidence="12">
    <location>
        <begin position="1"/>
        <end position="21"/>
    </location>
</feature>
<keyword evidence="6" id="KW-0406">Ion transport</keyword>
<dbReference type="InterPro" id="IPR027385">
    <property type="entry name" value="Beta-barrel_OMP"/>
</dbReference>
<sequence length="345" mass="37665">MSKRILVAFGLAGVMAMPVQAEEQFLDDRWYIAPFGTYFNPGGERNAKDDWGAGAGIGKIINEHFNAEIRGFWQHLNGKGYNGDLTGGTADLQYYFMRDVFSPYAVIGAGGMNTSAGGRSGASFIGEAGIGATYELHDNFLLRGDVRYRYVHEGNGGVYRNERDLHDMVVNLGFVVPFGEKPKALAEATPEPTPAPADDCSTRDSDGDGVNDCEDRCPGTMAGAQVDDQGCPIRIELRGVNFKYDSAQLTEEAKSILDGVVEQLVAANETRDIEVQGHASSEGSSRYNLKLSQRRAQAVVDYLKAAGLRNRLYAKGYGEDYPIADNSTEAGRERNRRVELVFMGE</sequence>
<evidence type="ECO:0000256" key="9">
    <source>
        <dbReference type="ARBA" id="ARBA00023237"/>
    </source>
</evidence>
<name>A0ABM9I3N1_9GAMM</name>
<organism evidence="14 15">
    <name type="scientific">Methylocaldum szegediense</name>
    <dbReference type="NCBI Taxonomy" id="73780"/>
    <lineage>
        <taxon>Bacteria</taxon>
        <taxon>Pseudomonadati</taxon>
        <taxon>Pseudomonadota</taxon>
        <taxon>Gammaproteobacteria</taxon>
        <taxon>Methylococcales</taxon>
        <taxon>Methylococcaceae</taxon>
        <taxon>Methylocaldum</taxon>
    </lineage>
</organism>
<feature type="chain" id="PRO_5046883780" evidence="12">
    <location>
        <begin position="22"/>
        <end position="345"/>
    </location>
</feature>
<dbReference type="InterPro" id="IPR006665">
    <property type="entry name" value="OmpA-like"/>
</dbReference>
<keyword evidence="8 10" id="KW-0472">Membrane</keyword>
<evidence type="ECO:0000256" key="5">
    <source>
        <dbReference type="ARBA" id="ARBA00022729"/>
    </source>
</evidence>
<keyword evidence="3" id="KW-1134">Transmembrane beta strand</keyword>
<reference evidence="14 15" key="1">
    <citation type="submission" date="2023-03" db="EMBL/GenBank/DDBJ databases">
        <authorList>
            <person name="Pearce D."/>
        </authorList>
    </citation>
    <scope>NUCLEOTIDE SEQUENCE [LARGE SCALE GENOMIC DNA]</scope>
    <source>
        <strain evidence="14">Msz</strain>
    </source>
</reference>
<dbReference type="EMBL" id="OX458333">
    <property type="protein sequence ID" value="CAI8868756.1"/>
    <property type="molecule type" value="Genomic_DNA"/>
</dbReference>
<dbReference type="PANTHER" id="PTHR30329:SF21">
    <property type="entry name" value="LIPOPROTEIN YIAD-RELATED"/>
    <property type="match status" value="1"/>
</dbReference>
<evidence type="ECO:0000256" key="4">
    <source>
        <dbReference type="ARBA" id="ARBA00022692"/>
    </source>
</evidence>
<keyword evidence="7" id="KW-0626">Porin</keyword>
<keyword evidence="5 12" id="KW-0732">Signal</keyword>
<evidence type="ECO:0000256" key="2">
    <source>
        <dbReference type="ARBA" id="ARBA00022448"/>
    </source>
</evidence>
<protein>
    <submittedName>
        <fullName evidence="14">OmpA-OmpF porin, OOP family</fullName>
    </submittedName>
</protein>
<feature type="domain" description="OmpA-like" evidence="13">
    <location>
        <begin position="229"/>
        <end position="345"/>
    </location>
</feature>
<dbReference type="CDD" id="cd07185">
    <property type="entry name" value="OmpA_C-like"/>
    <property type="match status" value="1"/>
</dbReference>
<evidence type="ECO:0000256" key="7">
    <source>
        <dbReference type="ARBA" id="ARBA00023114"/>
    </source>
</evidence>
<evidence type="ECO:0000256" key="6">
    <source>
        <dbReference type="ARBA" id="ARBA00023065"/>
    </source>
</evidence>
<evidence type="ECO:0000256" key="12">
    <source>
        <dbReference type="SAM" id="SignalP"/>
    </source>
</evidence>
<dbReference type="Gene3D" id="3.30.1330.60">
    <property type="entry name" value="OmpA-like domain"/>
    <property type="match status" value="1"/>
</dbReference>
<evidence type="ECO:0000259" key="13">
    <source>
        <dbReference type="PROSITE" id="PS51123"/>
    </source>
</evidence>
<dbReference type="InterPro" id="IPR011250">
    <property type="entry name" value="OMP/PagP_B-barrel"/>
</dbReference>
<dbReference type="InterPro" id="IPR028974">
    <property type="entry name" value="TSP_type-3_rpt"/>
</dbReference>
<dbReference type="InterPro" id="IPR036737">
    <property type="entry name" value="OmpA-like_sf"/>
</dbReference>